<evidence type="ECO:0000313" key="1">
    <source>
        <dbReference type="EMBL" id="KAK4427064.1"/>
    </source>
</evidence>
<evidence type="ECO:0000313" key="2">
    <source>
        <dbReference type="Proteomes" id="UP001293254"/>
    </source>
</evidence>
<proteinExistence type="predicted"/>
<dbReference type="SUPFAM" id="SSF52058">
    <property type="entry name" value="L domain-like"/>
    <property type="match status" value="1"/>
</dbReference>
<keyword evidence="2" id="KW-1185">Reference proteome</keyword>
<reference evidence="1" key="1">
    <citation type="submission" date="2020-06" db="EMBL/GenBank/DDBJ databases">
        <authorList>
            <person name="Li T."/>
            <person name="Hu X."/>
            <person name="Zhang T."/>
            <person name="Song X."/>
            <person name="Zhang H."/>
            <person name="Dai N."/>
            <person name="Sheng W."/>
            <person name="Hou X."/>
            <person name="Wei L."/>
        </authorList>
    </citation>
    <scope>NUCLEOTIDE SEQUENCE</scope>
    <source>
        <strain evidence="1">3651</strain>
        <tissue evidence="1">Leaf</tissue>
    </source>
</reference>
<name>A0AAE1YBN6_9LAMI</name>
<reference evidence="1" key="2">
    <citation type="journal article" date="2024" name="Plant">
        <title>Genomic evolution and insights into agronomic trait innovations of Sesamum species.</title>
        <authorList>
            <person name="Miao H."/>
            <person name="Wang L."/>
            <person name="Qu L."/>
            <person name="Liu H."/>
            <person name="Sun Y."/>
            <person name="Le M."/>
            <person name="Wang Q."/>
            <person name="Wei S."/>
            <person name="Zheng Y."/>
            <person name="Lin W."/>
            <person name="Duan Y."/>
            <person name="Cao H."/>
            <person name="Xiong S."/>
            <person name="Wang X."/>
            <person name="Wei L."/>
            <person name="Li C."/>
            <person name="Ma Q."/>
            <person name="Ju M."/>
            <person name="Zhao R."/>
            <person name="Li G."/>
            <person name="Mu C."/>
            <person name="Tian Q."/>
            <person name="Mei H."/>
            <person name="Zhang T."/>
            <person name="Gao T."/>
            <person name="Zhang H."/>
        </authorList>
    </citation>
    <scope>NUCLEOTIDE SEQUENCE</scope>
    <source>
        <strain evidence="1">3651</strain>
    </source>
</reference>
<sequence length="269" mass="31359">MSKLRHLLFARSFLPYPFPTEYSVILENLQTLSKVTNFKCTREVFEIVPKLKKLGISYSYDEYMEWSSYEFDSFAYLHHLETLKCLFTNILYYPSAEPLRINLAFPQSLKKLTLSGCRISWKKMTVIGSLHNLEILKLKNHAFDGSVWEPNEGEFIQLKFLLIEWSNLEHWRANPTHFPQLRHLSLRYCSKLAAIPSGIGDIQTLELLALYECSPSAVASAMLIQEEQQSLENDGLSVRIISSFHDNYYSHKHRYAGLYPDAPNNRRQR</sequence>
<dbReference type="InterPro" id="IPR032675">
    <property type="entry name" value="LRR_dom_sf"/>
</dbReference>
<organism evidence="1 2">
    <name type="scientific">Sesamum alatum</name>
    <dbReference type="NCBI Taxonomy" id="300844"/>
    <lineage>
        <taxon>Eukaryota</taxon>
        <taxon>Viridiplantae</taxon>
        <taxon>Streptophyta</taxon>
        <taxon>Embryophyta</taxon>
        <taxon>Tracheophyta</taxon>
        <taxon>Spermatophyta</taxon>
        <taxon>Magnoliopsida</taxon>
        <taxon>eudicotyledons</taxon>
        <taxon>Gunneridae</taxon>
        <taxon>Pentapetalae</taxon>
        <taxon>asterids</taxon>
        <taxon>lamiids</taxon>
        <taxon>Lamiales</taxon>
        <taxon>Pedaliaceae</taxon>
        <taxon>Sesamum</taxon>
    </lineage>
</organism>
<dbReference type="Gene3D" id="3.80.10.10">
    <property type="entry name" value="Ribonuclease Inhibitor"/>
    <property type="match status" value="1"/>
</dbReference>
<dbReference type="EMBL" id="JACGWO010000005">
    <property type="protein sequence ID" value="KAK4427064.1"/>
    <property type="molecule type" value="Genomic_DNA"/>
</dbReference>
<accession>A0AAE1YBN6</accession>
<comment type="caution">
    <text evidence="1">The sequence shown here is derived from an EMBL/GenBank/DDBJ whole genome shotgun (WGS) entry which is preliminary data.</text>
</comment>
<dbReference type="Proteomes" id="UP001293254">
    <property type="component" value="Unassembled WGS sequence"/>
</dbReference>
<protein>
    <submittedName>
        <fullName evidence="1">Uncharacterized protein</fullName>
    </submittedName>
</protein>
<gene>
    <name evidence="1" type="ORF">Salat_1475300</name>
</gene>
<dbReference type="AlphaFoldDB" id="A0AAE1YBN6"/>
<dbReference type="PANTHER" id="PTHR15140:SF33">
    <property type="entry name" value="LATE BLIGHT RESISTANCE PROTEIN HOMOLOG R1A-3 ISOFORM X1"/>
    <property type="match status" value="1"/>
</dbReference>
<dbReference type="PANTHER" id="PTHR15140">
    <property type="entry name" value="TUBULIN-SPECIFIC CHAPERONE E"/>
    <property type="match status" value="1"/>
</dbReference>